<gene>
    <name evidence="2" type="ORF">Q764_11235</name>
</gene>
<dbReference type="EMBL" id="JRLW01000015">
    <property type="protein sequence ID" value="KGO88799.1"/>
    <property type="molecule type" value="Genomic_DNA"/>
</dbReference>
<name>A0A0A2M950_9FLAO</name>
<evidence type="ECO:0000313" key="3">
    <source>
        <dbReference type="Proteomes" id="UP000030121"/>
    </source>
</evidence>
<accession>A0A0A2M950</accession>
<reference evidence="2 3" key="1">
    <citation type="submission" date="2013-09" db="EMBL/GenBank/DDBJ databases">
        <authorList>
            <person name="Zeng Z."/>
            <person name="Chen C."/>
        </authorList>
    </citation>
    <scope>NUCLEOTIDE SEQUENCE [LARGE SCALE GENOMIC DNA]</scope>
    <source>
        <strain evidence="2 3">GH29-5</strain>
    </source>
</reference>
<feature type="domain" description="Thioredoxin" evidence="1">
    <location>
        <begin position="80"/>
        <end position="156"/>
    </location>
</feature>
<organism evidence="2 3">
    <name type="scientific">Flavobacterium suncheonense GH29-5 = DSM 17707</name>
    <dbReference type="NCBI Taxonomy" id="1121899"/>
    <lineage>
        <taxon>Bacteria</taxon>
        <taxon>Pseudomonadati</taxon>
        <taxon>Bacteroidota</taxon>
        <taxon>Flavobacteriia</taxon>
        <taxon>Flavobacteriales</taxon>
        <taxon>Flavobacteriaceae</taxon>
        <taxon>Flavobacterium</taxon>
    </lineage>
</organism>
<dbReference type="STRING" id="1121899.GCA_000430025_00821"/>
<dbReference type="PROSITE" id="PS51257">
    <property type="entry name" value="PROKAR_LIPOPROTEIN"/>
    <property type="match status" value="1"/>
</dbReference>
<proteinExistence type="predicted"/>
<dbReference type="InterPro" id="IPR013766">
    <property type="entry name" value="Thioredoxin_domain"/>
</dbReference>
<dbReference type="InterPro" id="IPR036249">
    <property type="entry name" value="Thioredoxin-like_sf"/>
</dbReference>
<dbReference type="CDD" id="cd02947">
    <property type="entry name" value="TRX_family"/>
    <property type="match status" value="1"/>
</dbReference>
<evidence type="ECO:0000313" key="2">
    <source>
        <dbReference type="EMBL" id="KGO88799.1"/>
    </source>
</evidence>
<dbReference type="Proteomes" id="UP000030121">
    <property type="component" value="Unassembled WGS sequence"/>
</dbReference>
<comment type="caution">
    <text evidence="2">The sequence shown here is derived from an EMBL/GenBank/DDBJ whole genome shotgun (WGS) entry which is preliminary data.</text>
</comment>
<keyword evidence="3" id="KW-1185">Reference proteome</keyword>
<sequence>MKKIVSILVLAATFTGCNAQKKPIMTSEVTTVQTRDMLVGKYDKKALLKSPYNLWFNPNYENYKPSAATLSELKKHTGGVTVTVFMGTWCEDSQHRVPEFYNVLDAIGFDTEKVTLIMVDKLKTTPENFEAGLDITNVPTFIFYKNGKELHRIVESYMESAEKDMLKILSGQPYKHAYQD</sequence>
<protein>
    <recommendedName>
        <fullName evidence="1">Thioredoxin domain-containing protein</fullName>
    </recommendedName>
</protein>
<dbReference type="eggNOG" id="COG0526">
    <property type="taxonomic scope" value="Bacteria"/>
</dbReference>
<dbReference type="SUPFAM" id="SSF52833">
    <property type="entry name" value="Thioredoxin-like"/>
    <property type="match status" value="1"/>
</dbReference>
<dbReference type="OrthoDB" id="6398367at2"/>
<dbReference type="Gene3D" id="3.40.30.10">
    <property type="entry name" value="Glutaredoxin"/>
    <property type="match status" value="1"/>
</dbReference>
<evidence type="ECO:0000259" key="1">
    <source>
        <dbReference type="Pfam" id="PF00085"/>
    </source>
</evidence>
<dbReference type="Pfam" id="PF00085">
    <property type="entry name" value="Thioredoxin"/>
    <property type="match status" value="1"/>
</dbReference>
<dbReference type="AlphaFoldDB" id="A0A0A2M950"/>